<dbReference type="SUPFAM" id="SSF51182">
    <property type="entry name" value="RmlC-like cupins"/>
    <property type="match status" value="1"/>
</dbReference>
<evidence type="ECO:0000259" key="1">
    <source>
        <dbReference type="Pfam" id="PF05899"/>
    </source>
</evidence>
<keyword evidence="3" id="KW-1185">Reference proteome</keyword>
<comment type="caution">
    <text evidence="2">The sequence shown here is derived from an EMBL/GenBank/DDBJ whole genome shotgun (WGS) entry which is preliminary data.</text>
</comment>
<feature type="domain" description="(S)-ureidoglycine aminohydrolase cupin" evidence="1">
    <location>
        <begin position="37"/>
        <end position="107"/>
    </location>
</feature>
<dbReference type="PANTHER" id="PTHR40943:SF1">
    <property type="entry name" value="CYTOPLASMIC PROTEIN"/>
    <property type="match status" value="1"/>
</dbReference>
<evidence type="ECO:0000313" key="3">
    <source>
        <dbReference type="Proteomes" id="UP001230156"/>
    </source>
</evidence>
<accession>A0ABU0YI84</accession>
<dbReference type="InterPro" id="IPR011051">
    <property type="entry name" value="RmlC_Cupin_sf"/>
</dbReference>
<dbReference type="InterPro" id="IPR008579">
    <property type="entry name" value="UGlyAH_Cupin_dom"/>
</dbReference>
<dbReference type="CDD" id="cd02227">
    <property type="entry name" value="cupin_TM1112-like"/>
    <property type="match status" value="1"/>
</dbReference>
<organism evidence="2 3">
    <name type="scientific">Dongia sedimenti</name>
    <dbReference type="NCBI Taxonomy" id="3064282"/>
    <lineage>
        <taxon>Bacteria</taxon>
        <taxon>Pseudomonadati</taxon>
        <taxon>Pseudomonadota</taxon>
        <taxon>Alphaproteobacteria</taxon>
        <taxon>Rhodospirillales</taxon>
        <taxon>Dongiaceae</taxon>
        <taxon>Dongia</taxon>
    </lineage>
</organism>
<reference evidence="3" key="1">
    <citation type="submission" date="2023-08" db="EMBL/GenBank/DDBJ databases">
        <title>Rhodospirillaceae gen. nov., a novel taxon isolated from the Yangtze River Yuezi River estuary sludge.</title>
        <authorList>
            <person name="Ruan L."/>
        </authorList>
    </citation>
    <scope>NUCLEOTIDE SEQUENCE [LARGE SCALE GENOMIC DNA]</scope>
    <source>
        <strain evidence="3">R-7</strain>
    </source>
</reference>
<protein>
    <submittedName>
        <fullName evidence="2">Cupin domain-containing protein</fullName>
    </submittedName>
</protein>
<dbReference type="InterPro" id="IPR014710">
    <property type="entry name" value="RmlC-like_jellyroll"/>
</dbReference>
<dbReference type="Pfam" id="PF05899">
    <property type="entry name" value="Cupin_3"/>
    <property type="match status" value="1"/>
</dbReference>
<name>A0ABU0YI84_9PROT</name>
<proteinExistence type="predicted"/>
<dbReference type="Gene3D" id="2.60.120.10">
    <property type="entry name" value="Jelly Rolls"/>
    <property type="match status" value="1"/>
</dbReference>
<dbReference type="PANTHER" id="PTHR40943">
    <property type="entry name" value="CYTOPLASMIC PROTEIN-RELATED"/>
    <property type="match status" value="1"/>
</dbReference>
<dbReference type="RefSeq" id="WP_379954827.1">
    <property type="nucleotide sequence ID" value="NZ_JAUYVI010000002.1"/>
</dbReference>
<dbReference type="EMBL" id="JAUYVI010000002">
    <property type="protein sequence ID" value="MDQ7247426.1"/>
    <property type="molecule type" value="Genomic_DNA"/>
</dbReference>
<gene>
    <name evidence="2" type="ORF">Q8A70_07095</name>
</gene>
<sequence length="111" mass="12632">MKQPARLASGDLEDWGPVKEPFGDLIAQLRGRTGTRDGEPDYGIWECSPGRWRRQIKEAEFTYFLAGRCTFIADGGQRLEIEAGDAAYWPAKSMGVWEIHETVRKVYILLK</sequence>
<dbReference type="Proteomes" id="UP001230156">
    <property type="component" value="Unassembled WGS sequence"/>
</dbReference>
<evidence type="ECO:0000313" key="2">
    <source>
        <dbReference type="EMBL" id="MDQ7247426.1"/>
    </source>
</evidence>